<protein>
    <recommendedName>
        <fullName evidence="4">SnoaL-like domain-containing protein</fullName>
    </recommendedName>
</protein>
<dbReference type="Proteomes" id="UP000591272">
    <property type="component" value="Unassembled WGS sequence"/>
</dbReference>
<accession>A0A7Y9KJD2</accession>
<dbReference type="RefSeq" id="WP_218935436.1">
    <property type="nucleotide sequence ID" value="NZ_BMRD01000003.1"/>
</dbReference>
<evidence type="ECO:0008006" key="4">
    <source>
        <dbReference type="Google" id="ProtNLM"/>
    </source>
</evidence>
<proteinExistence type="predicted"/>
<dbReference type="Gene3D" id="3.10.450.50">
    <property type="match status" value="1"/>
</dbReference>
<reference evidence="2 3" key="1">
    <citation type="submission" date="2020-07" db="EMBL/GenBank/DDBJ databases">
        <title>Sequencing the genomes of 1000 actinobacteria strains.</title>
        <authorList>
            <person name="Klenk H.-P."/>
        </authorList>
    </citation>
    <scope>NUCLEOTIDE SEQUENCE [LARGE SCALE GENOMIC DNA]</scope>
    <source>
        <strain evidence="2 3">DSM 43461</strain>
    </source>
</reference>
<name>A0A7Y9KJD2_9ACTN</name>
<evidence type="ECO:0000313" key="2">
    <source>
        <dbReference type="EMBL" id="NYE17679.1"/>
    </source>
</evidence>
<evidence type="ECO:0000256" key="1">
    <source>
        <dbReference type="SAM" id="MobiDB-lite"/>
    </source>
</evidence>
<keyword evidence="3" id="KW-1185">Reference proteome</keyword>
<organism evidence="2 3">
    <name type="scientific">Actinomadura citrea</name>
    <dbReference type="NCBI Taxonomy" id="46158"/>
    <lineage>
        <taxon>Bacteria</taxon>
        <taxon>Bacillati</taxon>
        <taxon>Actinomycetota</taxon>
        <taxon>Actinomycetes</taxon>
        <taxon>Streptosporangiales</taxon>
        <taxon>Thermomonosporaceae</taxon>
        <taxon>Actinomadura</taxon>
    </lineage>
</organism>
<sequence>MSVTGLIPTRTTYRPGRRSPHRLATAHGAPLWTLGGDYRWELARSGRWLITSVTMTATWGDGNKDLPAQAAG</sequence>
<feature type="region of interest" description="Disordered" evidence="1">
    <location>
        <begin position="1"/>
        <end position="20"/>
    </location>
</feature>
<comment type="caution">
    <text evidence="2">The sequence shown here is derived from an EMBL/GenBank/DDBJ whole genome shotgun (WGS) entry which is preliminary data.</text>
</comment>
<gene>
    <name evidence="2" type="ORF">BJ999_007975</name>
</gene>
<evidence type="ECO:0000313" key="3">
    <source>
        <dbReference type="Proteomes" id="UP000591272"/>
    </source>
</evidence>
<dbReference type="AlphaFoldDB" id="A0A7Y9KJD2"/>
<dbReference type="EMBL" id="JACCBT010000001">
    <property type="protein sequence ID" value="NYE17679.1"/>
    <property type="molecule type" value="Genomic_DNA"/>
</dbReference>